<dbReference type="EMBL" id="AJGV01000132">
    <property type="protein sequence ID" value="EJJ04753.1"/>
    <property type="molecule type" value="Genomic_DNA"/>
</dbReference>
<name>J2JWG3_9ACTN</name>
<dbReference type="Proteomes" id="UP000009036">
    <property type="component" value="Chromosome"/>
</dbReference>
<dbReference type="HOGENOM" id="CLU_080977_1_0_11"/>
<dbReference type="Pfam" id="PF04250">
    <property type="entry name" value="DUF429"/>
    <property type="match status" value="1"/>
</dbReference>
<accession>J2JWG3</accession>
<proteinExistence type="predicted"/>
<dbReference type="KEGG" id="sauh:SU9_009330"/>
<protein>
    <submittedName>
        <fullName evidence="2">DUF429 domain-containing protein</fullName>
    </submittedName>
</protein>
<dbReference type="AlphaFoldDB" id="J2JWG3"/>
<dbReference type="RefSeq" id="WP_006605947.1">
    <property type="nucleotide sequence ID" value="NZ_CP072931.1"/>
</dbReference>
<dbReference type="STRING" id="1160718.SU9_22155"/>
<reference evidence="2" key="2">
    <citation type="submission" date="2021-04" db="EMBL/GenBank/DDBJ databases">
        <authorList>
            <person name="Wen M.-L."/>
            <person name="Han X.-L."/>
            <person name="Xiong J."/>
        </authorList>
    </citation>
    <scope>NUCLEOTIDE SEQUENCE</scope>
    <source>
        <strain evidence="2">AGR0001</strain>
    </source>
</reference>
<evidence type="ECO:0000313" key="3">
    <source>
        <dbReference type="Proteomes" id="UP000009036"/>
    </source>
</evidence>
<dbReference type="EMBL" id="CP072931">
    <property type="protein sequence ID" value="QTZ91659.1"/>
    <property type="molecule type" value="Genomic_DNA"/>
</dbReference>
<gene>
    <name evidence="2" type="ORF">SU9_009330</name>
    <name evidence="1" type="ORF">SU9_22155</name>
</gene>
<evidence type="ECO:0000313" key="2">
    <source>
        <dbReference type="EMBL" id="QTZ91659.1"/>
    </source>
</evidence>
<sequence>MVTVLGVDACPGGWLTVELRDGRFAEARAVTTLRSLLPVAVSGGVAVVAVDMPLGLLETGWRRADTEAAALLGPLRGSVFRVPPRAVWLEATYEDAQRRCRELTGAGLSRQSWGLASKLREANACLAEPGGDRLFEVHPELSFRALADGTALARKKSWAGQMARRSLLATAGIVLPDDLGAAGRTPPDDVLDAAAAAWTAHRIAHGHAHSLPGPPEHDADGRPVAIWY</sequence>
<dbReference type="InterPro" id="IPR007362">
    <property type="entry name" value="DUF429"/>
</dbReference>
<dbReference type="OrthoDB" id="9811476at2"/>
<organism evidence="1">
    <name type="scientific">Streptomyces auratus AGR0001</name>
    <dbReference type="NCBI Taxonomy" id="1160718"/>
    <lineage>
        <taxon>Bacteria</taxon>
        <taxon>Bacillati</taxon>
        <taxon>Actinomycetota</taxon>
        <taxon>Actinomycetes</taxon>
        <taxon>Kitasatosporales</taxon>
        <taxon>Streptomycetaceae</taxon>
        <taxon>Streptomyces</taxon>
    </lineage>
</organism>
<reference evidence="1" key="1">
    <citation type="journal article" date="2012" name="J. Bacteriol.">
        <title>Genome Sequence of Streptomyces auratus Strain AGR0001, a Phoslactomycin-Producing Actinomycete.</title>
        <authorList>
            <person name="Han X."/>
            <person name="Li M."/>
            <person name="Ding Z."/>
            <person name="Zhao J."/>
            <person name="Ji K."/>
            <person name="Wen M."/>
            <person name="Lu T."/>
        </authorList>
    </citation>
    <scope>NUCLEOTIDE SEQUENCE [LARGE SCALE GENOMIC DNA]</scope>
    <source>
        <strain evidence="1">AGR0001</strain>
    </source>
</reference>
<keyword evidence="3" id="KW-1185">Reference proteome</keyword>
<dbReference type="PATRIC" id="fig|1160718.3.peg.4483"/>
<dbReference type="eggNOG" id="COG4923">
    <property type="taxonomic scope" value="Bacteria"/>
</dbReference>
<evidence type="ECO:0000313" key="1">
    <source>
        <dbReference type="EMBL" id="EJJ04753.1"/>
    </source>
</evidence>